<comment type="pathway">
    <text evidence="10">Isoprenoid biosynthesis; isopentenyl diphosphate biosynthesis via DXP pathway; isopentenyl diphosphate from 1-deoxy-D-xylulose 5-phosphate: step 3/6.</text>
</comment>
<dbReference type="AlphaFoldDB" id="A0A8J2V3V3"/>
<evidence type="ECO:0000256" key="5">
    <source>
        <dbReference type="ARBA" id="ARBA00022741"/>
    </source>
</evidence>
<organism evidence="13 14">
    <name type="scientific">Aquisalinus flavus</name>
    <dbReference type="NCBI Taxonomy" id="1526572"/>
    <lineage>
        <taxon>Bacteria</taxon>
        <taxon>Pseudomonadati</taxon>
        <taxon>Pseudomonadota</taxon>
        <taxon>Alphaproteobacteria</taxon>
        <taxon>Parvularculales</taxon>
        <taxon>Parvularculaceae</taxon>
        <taxon>Aquisalinus</taxon>
    </lineage>
</organism>
<dbReference type="EC" id="2.7.1.148" evidence="2 10"/>
<reference evidence="13" key="2">
    <citation type="submission" date="2020-09" db="EMBL/GenBank/DDBJ databases">
        <authorList>
            <person name="Sun Q."/>
            <person name="Zhou Y."/>
        </authorList>
    </citation>
    <scope>NUCLEOTIDE SEQUENCE</scope>
    <source>
        <strain evidence="13">CGMCC 1.12921</strain>
    </source>
</reference>
<dbReference type="Gene3D" id="3.30.230.10">
    <property type="match status" value="1"/>
</dbReference>
<dbReference type="SUPFAM" id="SSF54211">
    <property type="entry name" value="Ribosomal protein S5 domain 2-like"/>
    <property type="match status" value="1"/>
</dbReference>
<accession>A0A8J2V3V3</accession>
<dbReference type="EMBL" id="BMGH01000001">
    <property type="protein sequence ID" value="GGC95800.1"/>
    <property type="molecule type" value="Genomic_DNA"/>
</dbReference>
<comment type="caution">
    <text evidence="13">The sequence shown here is derived from an EMBL/GenBank/DDBJ whole genome shotgun (WGS) entry which is preliminary data.</text>
</comment>
<evidence type="ECO:0000256" key="10">
    <source>
        <dbReference type="HAMAP-Rule" id="MF_00061"/>
    </source>
</evidence>
<feature type="domain" description="GHMP kinase N-terminal" evidence="11">
    <location>
        <begin position="68"/>
        <end position="137"/>
    </location>
</feature>
<dbReference type="InterPro" id="IPR020568">
    <property type="entry name" value="Ribosomal_Su5_D2-typ_SF"/>
</dbReference>
<evidence type="ECO:0000256" key="1">
    <source>
        <dbReference type="ARBA" id="ARBA00009684"/>
    </source>
</evidence>
<dbReference type="GO" id="GO:0005524">
    <property type="term" value="F:ATP binding"/>
    <property type="evidence" value="ECO:0007669"/>
    <property type="project" value="UniProtKB-UniRule"/>
</dbReference>
<comment type="caution">
    <text evidence="10">Lacks conserved residue(s) required for the propagation of feature annotation.</text>
</comment>
<reference evidence="13" key="1">
    <citation type="journal article" date="2014" name="Int. J. Syst. Evol. Microbiol.">
        <title>Complete genome sequence of Corynebacterium casei LMG S-19264T (=DSM 44701T), isolated from a smear-ripened cheese.</title>
        <authorList>
            <consortium name="US DOE Joint Genome Institute (JGI-PGF)"/>
            <person name="Walter F."/>
            <person name="Albersmeier A."/>
            <person name="Kalinowski J."/>
            <person name="Ruckert C."/>
        </authorList>
    </citation>
    <scope>NUCLEOTIDE SEQUENCE</scope>
    <source>
        <strain evidence="13">CGMCC 1.12921</strain>
    </source>
</reference>
<keyword evidence="14" id="KW-1185">Reference proteome</keyword>
<evidence type="ECO:0000256" key="2">
    <source>
        <dbReference type="ARBA" id="ARBA00012052"/>
    </source>
</evidence>
<dbReference type="InterPro" id="IPR014721">
    <property type="entry name" value="Ribsml_uS5_D2-typ_fold_subgr"/>
</dbReference>
<dbReference type="PIRSF" id="PIRSF010376">
    <property type="entry name" value="IspE"/>
    <property type="match status" value="1"/>
</dbReference>
<dbReference type="Proteomes" id="UP000613582">
    <property type="component" value="Unassembled WGS sequence"/>
</dbReference>
<dbReference type="UniPathway" id="UPA00056">
    <property type="reaction ID" value="UER00094"/>
</dbReference>
<dbReference type="InterPro" id="IPR036554">
    <property type="entry name" value="GHMP_kinase_C_sf"/>
</dbReference>
<feature type="active site" evidence="10">
    <location>
        <position position="139"/>
    </location>
</feature>
<evidence type="ECO:0000256" key="8">
    <source>
        <dbReference type="ARBA" id="ARBA00023229"/>
    </source>
</evidence>
<dbReference type="InterPro" id="IPR013750">
    <property type="entry name" value="GHMP_kinase_C_dom"/>
</dbReference>
<keyword evidence="6 10" id="KW-0418">Kinase</keyword>
<dbReference type="Pfam" id="PF08544">
    <property type="entry name" value="GHMP_kinases_C"/>
    <property type="match status" value="1"/>
</dbReference>
<proteinExistence type="inferred from homology"/>
<dbReference type="Pfam" id="PF00288">
    <property type="entry name" value="GHMP_kinases_N"/>
    <property type="match status" value="1"/>
</dbReference>
<feature type="domain" description="GHMP kinase C-terminal" evidence="12">
    <location>
        <begin position="230"/>
        <end position="285"/>
    </location>
</feature>
<gene>
    <name evidence="10 13" type="primary">ispE</name>
    <name evidence="13" type="ORF">GCM10011342_00730</name>
</gene>
<comment type="similarity">
    <text evidence="1 10">Belongs to the GHMP kinase family. IspE subfamily.</text>
</comment>
<dbReference type="GO" id="GO:0019288">
    <property type="term" value="P:isopentenyl diphosphate biosynthetic process, methylerythritol 4-phosphate pathway"/>
    <property type="evidence" value="ECO:0007669"/>
    <property type="project" value="UniProtKB-UniRule"/>
</dbReference>
<evidence type="ECO:0000256" key="6">
    <source>
        <dbReference type="ARBA" id="ARBA00022777"/>
    </source>
</evidence>
<keyword evidence="4 10" id="KW-0808">Transferase</keyword>
<dbReference type="RefSeq" id="WP_188159325.1">
    <property type="nucleotide sequence ID" value="NZ_BMGH01000001.1"/>
</dbReference>
<evidence type="ECO:0000313" key="13">
    <source>
        <dbReference type="EMBL" id="GGC95800.1"/>
    </source>
</evidence>
<evidence type="ECO:0000313" key="14">
    <source>
        <dbReference type="Proteomes" id="UP000613582"/>
    </source>
</evidence>
<dbReference type="GO" id="GO:0050515">
    <property type="term" value="F:4-(cytidine 5'-diphospho)-2-C-methyl-D-erythritol kinase activity"/>
    <property type="evidence" value="ECO:0007669"/>
    <property type="project" value="UniProtKB-UniRule"/>
</dbReference>
<evidence type="ECO:0000256" key="4">
    <source>
        <dbReference type="ARBA" id="ARBA00022679"/>
    </source>
</evidence>
<keyword evidence="7 10" id="KW-0067">ATP-binding</keyword>
<protein>
    <recommendedName>
        <fullName evidence="3 10">4-diphosphocytidyl-2-C-methyl-D-erythritol kinase</fullName>
        <shortName evidence="10">CMK</shortName>
        <ecNumber evidence="2 10">2.7.1.148</ecNumber>
    </recommendedName>
    <alternativeName>
        <fullName evidence="9 10">4-(cytidine-5'-diphospho)-2-C-methyl-D-erythritol kinase</fullName>
    </alternativeName>
</protein>
<dbReference type="SUPFAM" id="SSF55060">
    <property type="entry name" value="GHMP Kinase, C-terminal domain"/>
    <property type="match status" value="1"/>
</dbReference>
<evidence type="ECO:0000259" key="11">
    <source>
        <dbReference type="Pfam" id="PF00288"/>
    </source>
</evidence>
<dbReference type="InterPro" id="IPR006204">
    <property type="entry name" value="GHMP_kinase_N_dom"/>
</dbReference>
<dbReference type="Gene3D" id="3.30.70.890">
    <property type="entry name" value="GHMP kinase, C-terminal domain"/>
    <property type="match status" value="1"/>
</dbReference>
<evidence type="ECO:0000256" key="9">
    <source>
        <dbReference type="ARBA" id="ARBA00032554"/>
    </source>
</evidence>
<keyword evidence="8 10" id="KW-0414">Isoprene biosynthesis</keyword>
<dbReference type="GO" id="GO:0016114">
    <property type="term" value="P:terpenoid biosynthetic process"/>
    <property type="evidence" value="ECO:0007669"/>
    <property type="project" value="InterPro"/>
</dbReference>
<dbReference type="HAMAP" id="MF_00061">
    <property type="entry name" value="IspE"/>
    <property type="match status" value="1"/>
</dbReference>
<dbReference type="NCBIfam" id="NF011202">
    <property type="entry name" value="PRK14608.1"/>
    <property type="match status" value="1"/>
</dbReference>
<dbReference type="PANTHER" id="PTHR43527:SF2">
    <property type="entry name" value="4-DIPHOSPHOCYTIDYL-2-C-METHYL-D-ERYTHRITOL KINASE, CHLOROPLASTIC"/>
    <property type="match status" value="1"/>
</dbReference>
<dbReference type="InterPro" id="IPR004424">
    <property type="entry name" value="IspE"/>
</dbReference>
<evidence type="ECO:0000256" key="3">
    <source>
        <dbReference type="ARBA" id="ARBA00017473"/>
    </source>
</evidence>
<dbReference type="PANTHER" id="PTHR43527">
    <property type="entry name" value="4-DIPHOSPHOCYTIDYL-2-C-METHYL-D-ERYTHRITOL KINASE, CHLOROPLASTIC"/>
    <property type="match status" value="1"/>
</dbReference>
<feature type="active site" evidence="10">
    <location>
        <position position="9"/>
    </location>
</feature>
<comment type="catalytic activity">
    <reaction evidence="10">
        <text>4-CDP-2-C-methyl-D-erythritol + ATP = 4-CDP-2-C-methyl-D-erythritol 2-phosphate + ADP + H(+)</text>
        <dbReference type="Rhea" id="RHEA:18437"/>
        <dbReference type="ChEBI" id="CHEBI:15378"/>
        <dbReference type="ChEBI" id="CHEBI:30616"/>
        <dbReference type="ChEBI" id="CHEBI:57823"/>
        <dbReference type="ChEBI" id="CHEBI:57919"/>
        <dbReference type="ChEBI" id="CHEBI:456216"/>
        <dbReference type="EC" id="2.7.1.148"/>
    </reaction>
</comment>
<keyword evidence="5 10" id="KW-0547">Nucleotide-binding</keyword>
<sequence length="306" mass="31136">MAELLARAKVNLCLHVGATRPDGLHDIFSLAVFPMTGDRLAAGPADDLTLTIDGPFAGALAGLAPGSNLVLRAARLLAGEPGGAGKGAELRLTKNLPPASGIGGGTADAAAAMVLLRDLWGLRTSDQRLMALSFLIGADGPLCLAPHLFGKRGGGLFSAIATGAGEHVRAGPLMPPFWMLLVNPGQGVSTAAIFRLFDADAPAGPTDRMAFRPAYASLQDLGATLALTRNDLSAPAISLCPAIRDVLSFLERQPGCGFSRMSGSGATCFGLFNSQQAALKAGNAARGRGWWAESAAAVSAEAGPVA</sequence>
<evidence type="ECO:0000259" key="12">
    <source>
        <dbReference type="Pfam" id="PF08544"/>
    </source>
</evidence>
<comment type="function">
    <text evidence="10">Catalyzes the phosphorylation of the position 2 hydroxy group of 4-diphosphocytidyl-2C-methyl-D-erythritol.</text>
</comment>
<name>A0A8J2V3V3_9PROT</name>
<evidence type="ECO:0000256" key="7">
    <source>
        <dbReference type="ARBA" id="ARBA00022840"/>
    </source>
</evidence>